<reference evidence="3" key="1">
    <citation type="journal article" date="2019" name="Int. J. Syst. Evol. Microbiol.">
        <title>The Global Catalogue of Microorganisms (GCM) 10K type strain sequencing project: providing services to taxonomists for standard genome sequencing and annotation.</title>
        <authorList>
            <consortium name="The Broad Institute Genomics Platform"/>
            <consortium name="The Broad Institute Genome Sequencing Center for Infectious Disease"/>
            <person name="Wu L."/>
            <person name="Ma J."/>
        </authorList>
    </citation>
    <scope>NUCLEOTIDE SEQUENCE [LARGE SCALE GENOMIC DNA]</scope>
    <source>
        <strain evidence="3">CECT 8531</strain>
    </source>
</reference>
<feature type="transmembrane region" description="Helical" evidence="1">
    <location>
        <begin position="113"/>
        <end position="135"/>
    </location>
</feature>
<accession>A0ABV8RFQ4</accession>
<protein>
    <submittedName>
        <fullName evidence="2">DUF2177 family protein</fullName>
    </submittedName>
</protein>
<dbReference type="Proteomes" id="UP001595887">
    <property type="component" value="Unassembled WGS sequence"/>
</dbReference>
<organism evidence="2 3">
    <name type="scientific">Sphingorhabdus arenilitoris</name>
    <dbReference type="NCBI Taxonomy" id="1490041"/>
    <lineage>
        <taxon>Bacteria</taxon>
        <taxon>Pseudomonadati</taxon>
        <taxon>Pseudomonadota</taxon>
        <taxon>Alphaproteobacteria</taxon>
        <taxon>Sphingomonadales</taxon>
        <taxon>Sphingomonadaceae</taxon>
        <taxon>Sphingorhabdus</taxon>
    </lineage>
</organism>
<dbReference type="EMBL" id="JBHSDH010000013">
    <property type="protein sequence ID" value="MFC4292247.1"/>
    <property type="molecule type" value="Genomic_DNA"/>
</dbReference>
<proteinExistence type="predicted"/>
<dbReference type="InterPro" id="IPR018687">
    <property type="entry name" value="DUF2177_membr"/>
</dbReference>
<dbReference type="RefSeq" id="WP_381422778.1">
    <property type="nucleotide sequence ID" value="NZ_JBHSDH010000013.1"/>
</dbReference>
<evidence type="ECO:0000256" key="1">
    <source>
        <dbReference type="SAM" id="Phobius"/>
    </source>
</evidence>
<comment type="caution">
    <text evidence="2">The sequence shown here is derived from an EMBL/GenBank/DDBJ whole genome shotgun (WGS) entry which is preliminary data.</text>
</comment>
<evidence type="ECO:0000313" key="2">
    <source>
        <dbReference type="EMBL" id="MFC4292247.1"/>
    </source>
</evidence>
<keyword evidence="3" id="KW-1185">Reference proteome</keyword>
<sequence>MIIKYIAAYIATGVSFLLIDSVWLKNAYEKLYKPEIGDMLYEGGFRMGPAIAFYLLYILGIMIFAVGPALNDGKWQTALLWGALLGFFCYMTYDMTSYAVLKQWSLKVTILDMIWGTILTGGAALGGYWITTWIFGKAV</sequence>
<feature type="transmembrane region" description="Helical" evidence="1">
    <location>
        <begin position="78"/>
        <end position="101"/>
    </location>
</feature>
<feature type="transmembrane region" description="Helical" evidence="1">
    <location>
        <begin position="45"/>
        <end position="66"/>
    </location>
</feature>
<keyword evidence="1" id="KW-1133">Transmembrane helix</keyword>
<gene>
    <name evidence="2" type="ORF">ACFOWX_07455</name>
</gene>
<keyword evidence="1" id="KW-0812">Transmembrane</keyword>
<keyword evidence="1" id="KW-0472">Membrane</keyword>
<name>A0ABV8RFQ4_9SPHN</name>
<evidence type="ECO:0000313" key="3">
    <source>
        <dbReference type="Proteomes" id="UP001595887"/>
    </source>
</evidence>
<dbReference type="Pfam" id="PF09945">
    <property type="entry name" value="DUF2177"/>
    <property type="match status" value="1"/>
</dbReference>
<feature type="transmembrane region" description="Helical" evidence="1">
    <location>
        <begin position="6"/>
        <end position="24"/>
    </location>
</feature>